<dbReference type="Pfam" id="PF10758">
    <property type="entry name" value="DUF2586"/>
    <property type="match status" value="1"/>
</dbReference>
<sequence length="431" mass="46741">MSDTDGNIGSSSTTSTEKVTGLLFDISKQDKFFTEGAGLAVKDKLQGNVIEINSMDDLKELGIAAYSGDTSKDLLFGIPYYHIEHFFSIQGANGRLFLMFANCGTNWDAIDQMQRAAHGMINQLGIWTEQSLWKMTDSSAETYSIDLVTSLNSKAVALAEENAPLSIAVSPNSAVVTTIDGTSKQIELAKIPTCQIGARYVTVLLGQGLDTDVTAMQFANPNHTPVGTIGALLGCVAAASVQESFAWVNKFNLIGYFPDIEMGFGDITETDGKLTSTLKYSSLNKVQLDTLDDKGYVFLCKYSGLESGVFFSKDQTCANSNSDYRTMARNRTINKSRRAVRNALLPYVNSPLKVDPSTGYLSAAKITTFQNIVSDVLLTMQNNEEISGYSVTIDKNQNVLKTDTLIIKYSLVPVGVATKIDVVEGLALTNK</sequence>
<organism evidence="1">
    <name type="scientific">Siphoviridae sp. ctAUQ2</name>
    <dbReference type="NCBI Taxonomy" id="2826182"/>
    <lineage>
        <taxon>Viruses</taxon>
        <taxon>Duplodnaviria</taxon>
        <taxon>Heunggongvirae</taxon>
        <taxon>Uroviricota</taxon>
        <taxon>Caudoviricetes</taxon>
    </lineage>
</organism>
<proteinExistence type="predicted"/>
<accession>A0A8S5MYJ1</accession>
<reference evidence="1" key="1">
    <citation type="journal article" date="2021" name="Proc. Natl. Acad. Sci. U.S.A.">
        <title>A Catalog of Tens of Thousands of Viruses from Human Metagenomes Reveals Hidden Associations with Chronic Diseases.</title>
        <authorList>
            <person name="Tisza M.J."/>
            <person name="Buck C.B."/>
        </authorList>
    </citation>
    <scope>NUCLEOTIDE SEQUENCE</scope>
    <source>
        <strain evidence="1">CtAUQ2</strain>
    </source>
</reference>
<name>A0A8S5MYJ1_9CAUD</name>
<evidence type="ECO:0000313" key="1">
    <source>
        <dbReference type="EMBL" id="DAD87477.1"/>
    </source>
</evidence>
<dbReference type="EMBL" id="BK015022">
    <property type="protein sequence ID" value="DAD87477.1"/>
    <property type="molecule type" value="Genomic_DNA"/>
</dbReference>
<dbReference type="InterPro" id="IPR019694">
    <property type="entry name" value="Phage_HP1_Orf23"/>
</dbReference>
<protein>
    <submittedName>
        <fullName evidence="1">Tail sheath protein</fullName>
    </submittedName>
</protein>